<feature type="compositionally biased region" description="Pro residues" evidence="1">
    <location>
        <begin position="76"/>
        <end position="87"/>
    </location>
</feature>
<dbReference type="RefSeq" id="WP_203941873.1">
    <property type="nucleotide sequence ID" value="NZ_BAAAGJ010000021.1"/>
</dbReference>
<name>A0A8J3YEP2_9ACTN</name>
<evidence type="ECO:0000313" key="4">
    <source>
        <dbReference type="Proteomes" id="UP000652013"/>
    </source>
</evidence>
<dbReference type="AlphaFoldDB" id="A0A8J3YEP2"/>
<gene>
    <name evidence="3" type="ORF">Sya03_60610</name>
</gene>
<evidence type="ECO:0000313" key="3">
    <source>
        <dbReference type="EMBL" id="GIJ06709.1"/>
    </source>
</evidence>
<dbReference type="InterPro" id="IPR046151">
    <property type="entry name" value="DUF6153"/>
</dbReference>
<feature type="compositionally biased region" description="Low complexity" evidence="1">
    <location>
        <begin position="88"/>
        <end position="97"/>
    </location>
</feature>
<dbReference type="EMBL" id="BOOY01000044">
    <property type="protein sequence ID" value="GIJ06709.1"/>
    <property type="molecule type" value="Genomic_DNA"/>
</dbReference>
<feature type="region of interest" description="Disordered" evidence="1">
    <location>
        <begin position="36"/>
        <end position="62"/>
    </location>
</feature>
<evidence type="ECO:0000256" key="2">
    <source>
        <dbReference type="SAM" id="SignalP"/>
    </source>
</evidence>
<organism evidence="3 4">
    <name type="scientific">Spirilliplanes yamanashiensis</name>
    <dbReference type="NCBI Taxonomy" id="42233"/>
    <lineage>
        <taxon>Bacteria</taxon>
        <taxon>Bacillati</taxon>
        <taxon>Actinomycetota</taxon>
        <taxon>Actinomycetes</taxon>
        <taxon>Micromonosporales</taxon>
        <taxon>Micromonosporaceae</taxon>
        <taxon>Spirilliplanes</taxon>
    </lineage>
</organism>
<accession>A0A8J3YEP2</accession>
<feature type="signal peptide" evidence="2">
    <location>
        <begin position="1"/>
        <end position="20"/>
    </location>
</feature>
<feature type="region of interest" description="Disordered" evidence="1">
    <location>
        <begin position="76"/>
        <end position="111"/>
    </location>
</feature>
<comment type="caution">
    <text evidence="3">The sequence shown here is derived from an EMBL/GenBank/DDBJ whole genome shotgun (WGS) entry which is preliminary data.</text>
</comment>
<evidence type="ECO:0000256" key="1">
    <source>
        <dbReference type="SAM" id="MobiDB-lite"/>
    </source>
</evidence>
<dbReference type="Proteomes" id="UP000652013">
    <property type="component" value="Unassembled WGS sequence"/>
</dbReference>
<proteinExistence type="predicted"/>
<keyword evidence="4" id="KW-1185">Reference proteome</keyword>
<feature type="chain" id="PRO_5038933020" description="Secreted protein" evidence="2">
    <location>
        <begin position="21"/>
        <end position="121"/>
    </location>
</feature>
<protein>
    <recommendedName>
        <fullName evidence="5">Secreted protein</fullName>
    </recommendedName>
</protein>
<evidence type="ECO:0008006" key="5">
    <source>
        <dbReference type="Google" id="ProtNLM"/>
    </source>
</evidence>
<keyword evidence="2" id="KW-0732">Signal</keyword>
<feature type="compositionally biased region" description="Basic and acidic residues" evidence="1">
    <location>
        <begin position="46"/>
        <end position="59"/>
    </location>
</feature>
<reference evidence="3" key="1">
    <citation type="submission" date="2021-01" db="EMBL/GenBank/DDBJ databases">
        <title>Whole genome shotgun sequence of Spirilliplanes yamanashiensis NBRC 15828.</title>
        <authorList>
            <person name="Komaki H."/>
            <person name="Tamura T."/>
        </authorList>
    </citation>
    <scope>NUCLEOTIDE SEQUENCE</scope>
    <source>
        <strain evidence="3">NBRC 15828</strain>
    </source>
</reference>
<sequence length="121" mass="11828">MLLLSATLVGLVTMHQFAGAVGSSAHHAAAADVAVAASQHQATEPVCDHPGDCPDDTHGHPGQVCQAKPGTAAAVPPPPLVALPPIPAAASANSPATADRDARGGSGCGPPGRAALAVWRI</sequence>
<dbReference type="Pfam" id="PF19650">
    <property type="entry name" value="DUF6153"/>
    <property type="match status" value="1"/>
</dbReference>